<dbReference type="Gramene" id="Psat05G0720500-T1">
    <property type="protein sequence ID" value="KAI5412440.1"/>
    <property type="gene ID" value="KIW84_057205"/>
</dbReference>
<feature type="domain" description="PB1-like" evidence="1">
    <location>
        <begin position="40"/>
        <end position="131"/>
    </location>
</feature>
<evidence type="ECO:0000313" key="2">
    <source>
        <dbReference type="EMBL" id="KAI5412440.1"/>
    </source>
</evidence>
<protein>
    <recommendedName>
        <fullName evidence="1">PB1-like domain-containing protein</fullName>
    </recommendedName>
</protein>
<evidence type="ECO:0000313" key="3">
    <source>
        <dbReference type="Proteomes" id="UP001058974"/>
    </source>
</evidence>
<dbReference type="EMBL" id="JAMSHJ010000005">
    <property type="protein sequence ID" value="KAI5412440.1"/>
    <property type="molecule type" value="Genomic_DNA"/>
</dbReference>
<dbReference type="Proteomes" id="UP001058974">
    <property type="component" value="Chromosome 5"/>
</dbReference>
<organism evidence="2 3">
    <name type="scientific">Pisum sativum</name>
    <name type="common">Garden pea</name>
    <name type="synonym">Lathyrus oleraceus</name>
    <dbReference type="NCBI Taxonomy" id="3888"/>
    <lineage>
        <taxon>Eukaryota</taxon>
        <taxon>Viridiplantae</taxon>
        <taxon>Streptophyta</taxon>
        <taxon>Embryophyta</taxon>
        <taxon>Tracheophyta</taxon>
        <taxon>Spermatophyta</taxon>
        <taxon>Magnoliopsida</taxon>
        <taxon>eudicotyledons</taxon>
        <taxon>Gunneridae</taxon>
        <taxon>Pentapetalae</taxon>
        <taxon>rosids</taxon>
        <taxon>fabids</taxon>
        <taxon>Fabales</taxon>
        <taxon>Fabaceae</taxon>
        <taxon>Papilionoideae</taxon>
        <taxon>50 kb inversion clade</taxon>
        <taxon>NPAAA clade</taxon>
        <taxon>Hologalegina</taxon>
        <taxon>IRL clade</taxon>
        <taxon>Fabeae</taxon>
        <taxon>Lathyrus</taxon>
    </lineage>
</organism>
<keyword evidence="3" id="KW-1185">Reference proteome</keyword>
<proteinExistence type="predicted"/>
<reference evidence="2 3" key="1">
    <citation type="journal article" date="2022" name="Nat. Genet.">
        <title>Improved pea reference genome and pan-genome highlight genomic features and evolutionary characteristics.</title>
        <authorList>
            <person name="Yang T."/>
            <person name="Liu R."/>
            <person name="Luo Y."/>
            <person name="Hu S."/>
            <person name="Wang D."/>
            <person name="Wang C."/>
            <person name="Pandey M.K."/>
            <person name="Ge S."/>
            <person name="Xu Q."/>
            <person name="Li N."/>
            <person name="Li G."/>
            <person name="Huang Y."/>
            <person name="Saxena R.K."/>
            <person name="Ji Y."/>
            <person name="Li M."/>
            <person name="Yan X."/>
            <person name="He Y."/>
            <person name="Liu Y."/>
            <person name="Wang X."/>
            <person name="Xiang C."/>
            <person name="Varshney R.K."/>
            <person name="Ding H."/>
            <person name="Gao S."/>
            <person name="Zong X."/>
        </authorList>
    </citation>
    <scope>NUCLEOTIDE SEQUENCE [LARGE SCALE GENOMIC DNA]</scope>
    <source>
        <strain evidence="2 3">cv. Zhongwan 6</strain>
    </source>
</reference>
<gene>
    <name evidence="2" type="ORF">KIW84_057205</name>
</gene>
<sequence length="306" mass="34941">MKPWLLRRRRNWSEEDNDSWSYKEDATYQRSPLFISSLRFDCVIYHGGVFVEFNRLGYHGLEKVWQVDPDFWSYFEVLDGLKDLGYSKVESLWYYDAMDDNELVLLRDDAGTSRIKMIALINGNVDLYVMHPVYEEEQILSLENSVGSNGVEEDKLECDTLNDLNNGVKGTFDDFGTFDDLNNLGDKLDEGGTTGVKDTIAVDQEDSFENVNLDVTTEGINQKDSCQDGTTYYMLCDQEDDILDGPPYLVRFQKDSVAEGLICNQVEDGGLECNQEDEDGGNENNSALNVNFEDYDEDVICFECEL</sequence>
<dbReference type="InterPro" id="IPR058594">
    <property type="entry name" value="PB1-like_dom_pln"/>
</dbReference>
<name>A0A9D4X3K7_PEA</name>
<accession>A0A9D4X3K7</accession>
<comment type="caution">
    <text evidence="2">The sequence shown here is derived from an EMBL/GenBank/DDBJ whole genome shotgun (WGS) entry which is preliminary data.</text>
</comment>
<dbReference type="Pfam" id="PF26130">
    <property type="entry name" value="PB1-like"/>
    <property type="match status" value="1"/>
</dbReference>
<dbReference type="AlphaFoldDB" id="A0A9D4X3K7"/>
<evidence type="ECO:0000259" key="1">
    <source>
        <dbReference type="Pfam" id="PF26130"/>
    </source>
</evidence>